<dbReference type="InterPro" id="IPR036388">
    <property type="entry name" value="WH-like_DNA-bd_sf"/>
</dbReference>
<dbReference type="PANTHER" id="PTHR10015:SF427">
    <property type="entry name" value="HEAT SHOCK FACTOR PROTEIN"/>
    <property type="match status" value="1"/>
</dbReference>
<evidence type="ECO:0000313" key="10">
    <source>
        <dbReference type="EMBL" id="CEO99695.1"/>
    </source>
</evidence>
<keyword evidence="7" id="KW-0175">Coiled coil</keyword>
<evidence type="ECO:0000256" key="2">
    <source>
        <dbReference type="ARBA" id="ARBA00023015"/>
    </source>
</evidence>
<evidence type="ECO:0000256" key="1">
    <source>
        <dbReference type="ARBA" id="ARBA00004123"/>
    </source>
</evidence>
<dbReference type="EMBL" id="OVEO01000008">
    <property type="protein sequence ID" value="SPQ97978.1"/>
    <property type="molecule type" value="Genomic_DNA"/>
</dbReference>
<protein>
    <recommendedName>
        <fullName evidence="9">HSF-type DNA-binding domain-containing protein</fullName>
    </recommendedName>
</protein>
<dbReference type="Proteomes" id="UP000290189">
    <property type="component" value="Unassembled WGS sequence"/>
</dbReference>
<dbReference type="GO" id="GO:0003700">
    <property type="term" value="F:DNA-binding transcription factor activity"/>
    <property type="evidence" value="ECO:0007669"/>
    <property type="project" value="InterPro"/>
</dbReference>
<dbReference type="Pfam" id="PF00447">
    <property type="entry name" value="HSF_DNA-bind"/>
    <property type="match status" value="1"/>
</dbReference>
<dbReference type="OrthoDB" id="60033at2759"/>
<comment type="subcellular location">
    <subcellularLocation>
        <location evidence="1">Nucleus</location>
    </subcellularLocation>
</comment>
<accession>A0A0G4IWM0</accession>
<feature type="region of interest" description="Disordered" evidence="8">
    <location>
        <begin position="162"/>
        <end position="231"/>
    </location>
</feature>
<evidence type="ECO:0000313" key="11">
    <source>
        <dbReference type="EMBL" id="SPQ97978.1"/>
    </source>
</evidence>
<dbReference type="AlphaFoldDB" id="A0A0G4IWM0"/>
<dbReference type="STRING" id="37360.A0A0G4IWM0"/>
<geneLocation type="mitochondrion" evidence="11"/>
<dbReference type="FunFam" id="1.10.10.10:FF:000027">
    <property type="entry name" value="Heat shock transcription factor 1"/>
    <property type="match status" value="1"/>
</dbReference>
<evidence type="ECO:0000256" key="8">
    <source>
        <dbReference type="SAM" id="MobiDB-lite"/>
    </source>
</evidence>
<proteinExistence type="inferred from homology"/>
<evidence type="ECO:0000313" key="13">
    <source>
        <dbReference type="Proteomes" id="UP000290189"/>
    </source>
</evidence>
<name>A0A0G4IWM0_PLABS</name>
<evidence type="ECO:0000256" key="7">
    <source>
        <dbReference type="SAM" id="Coils"/>
    </source>
</evidence>
<evidence type="ECO:0000313" key="12">
    <source>
        <dbReference type="Proteomes" id="UP000039324"/>
    </source>
</evidence>
<keyword evidence="5" id="KW-0539">Nucleus</keyword>
<dbReference type="EMBL" id="CDSF01000092">
    <property type="protein sequence ID" value="CEO99695.1"/>
    <property type="molecule type" value="Genomic_DNA"/>
</dbReference>
<keyword evidence="3" id="KW-0238">DNA-binding</keyword>
<feature type="coiled-coil region" evidence="7">
    <location>
        <begin position="112"/>
        <end position="139"/>
    </location>
</feature>
<dbReference type="GO" id="GO:0005634">
    <property type="term" value="C:nucleus"/>
    <property type="evidence" value="ECO:0007669"/>
    <property type="project" value="UniProtKB-SubCell"/>
</dbReference>
<sequence>MSLPIGNDSAAESSKARSADDATAFITKTYAIIEDNDDAVRWADDGRSFIVTDCDRLQSLILPRYFKHGNYNSFVRQLHFYGFSKTTLPNNQAEFRHSRFIRNRTDLLAGIVRKSTDTIAQLKKQVVTLNERVQMLTDQNLKLQDMITALMAERGQVPSGDMLAATASNSGGDPKGPETRAQRRTRSRSITDQEAPTSPRAKKQAGPSSDVGRPWLPDVLAGAGAHSSEGRSCFARSDVVVGSDTTAFDRVQRHPPSPSSARSDPCISPMRPQWARPFPRQFSPRICE</sequence>
<evidence type="ECO:0000259" key="9">
    <source>
        <dbReference type="SMART" id="SM00415"/>
    </source>
</evidence>
<dbReference type="SMART" id="SM00415">
    <property type="entry name" value="HSF"/>
    <property type="match status" value="1"/>
</dbReference>
<dbReference type="SUPFAM" id="SSF46785">
    <property type="entry name" value="Winged helix' DNA-binding domain"/>
    <property type="match status" value="1"/>
</dbReference>
<feature type="domain" description="HSF-type DNA-binding" evidence="9">
    <location>
        <begin position="21"/>
        <end position="114"/>
    </location>
</feature>
<evidence type="ECO:0000256" key="5">
    <source>
        <dbReference type="ARBA" id="ARBA00023242"/>
    </source>
</evidence>
<dbReference type="PANTHER" id="PTHR10015">
    <property type="entry name" value="HEAT SHOCK TRANSCRIPTION FACTOR"/>
    <property type="match status" value="1"/>
</dbReference>
<reference evidence="10 12" key="1">
    <citation type="submission" date="2015-02" db="EMBL/GenBank/DDBJ databases">
        <authorList>
            <person name="Chooi Y.-H."/>
        </authorList>
    </citation>
    <scope>NUCLEOTIDE SEQUENCE [LARGE SCALE GENOMIC DNA]</scope>
    <source>
        <strain evidence="10">E3</strain>
    </source>
</reference>
<reference evidence="11 13" key="2">
    <citation type="submission" date="2018-03" db="EMBL/GenBank/DDBJ databases">
        <authorList>
            <person name="Fogelqvist J."/>
        </authorList>
    </citation>
    <scope>NUCLEOTIDE SEQUENCE [LARGE SCALE GENOMIC DNA]</scope>
</reference>
<comment type="similarity">
    <text evidence="6">Belongs to the HSF family.</text>
</comment>
<dbReference type="InterPro" id="IPR000232">
    <property type="entry name" value="HSF_DNA-bd"/>
</dbReference>
<keyword evidence="2" id="KW-0805">Transcription regulation</keyword>
<feature type="region of interest" description="Disordered" evidence="8">
    <location>
        <begin position="246"/>
        <end position="288"/>
    </location>
</feature>
<evidence type="ECO:0000256" key="3">
    <source>
        <dbReference type="ARBA" id="ARBA00023125"/>
    </source>
</evidence>
<keyword evidence="4" id="KW-0804">Transcription</keyword>
<evidence type="ECO:0000256" key="4">
    <source>
        <dbReference type="ARBA" id="ARBA00023163"/>
    </source>
</evidence>
<dbReference type="GO" id="GO:0043565">
    <property type="term" value="F:sequence-specific DNA binding"/>
    <property type="evidence" value="ECO:0007669"/>
    <property type="project" value="InterPro"/>
</dbReference>
<organism evidence="10 12">
    <name type="scientific">Plasmodiophora brassicae</name>
    <name type="common">Clubroot disease agent</name>
    <dbReference type="NCBI Taxonomy" id="37360"/>
    <lineage>
        <taxon>Eukaryota</taxon>
        <taxon>Sar</taxon>
        <taxon>Rhizaria</taxon>
        <taxon>Endomyxa</taxon>
        <taxon>Phytomyxea</taxon>
        <taxon>Plasmodiophorida</taxon>
        <taxon>Plasmodiophoridae</taxon>
        <taxon>Plasmodiophora</taxon>
    </lineage>
</organism>
<dbReference type="Gene3D" id="1.10.10.10">
    <property type="entry name" value="Winged helix-like DNA-binding domain superfamily/Winged helix DNA-binding domain"/>
    <property type="match status" value="1"/>
</dbReference>
<evidence type="ECO:0000256" key="6">
    <source>
        <dbReference type="RuleBase" id="RU004020"/>
    </source>
</evidence>
<dbReference type="Proteomes" id="UP000039324">
    <property type="component" value="Unassembled WGS sequence"/>
</dbReference>
<gene>
    <name evidence="10" type="ORF">PBRA_007428</name>
    <name evidence="11" type="ORF">PLBR_LOCUS5193</name>
</gene>
<keyword evidence="11" id="KW-0496">Mitochondrion</keyword>
<dbReference type="InterPro" id="IPR036390">
    <property type="entry name" value="WH_DNA-bd_sf"/>
</dbReference>
<dbReference type="PRINTS" id="PR00056">
    <property type="entry name" value="HSFDOMAIN"/>
</dbReference>
<keyword evidence="12" id="KW-1185">Reference proteome</keyword>